<reference evidence="6 7" key="1">
    <citation type="submission" date="2008-01" db="EMBL/GenBank/DDBJ databases">
        <title>Complete sequence of Pseudomonas putida GB-1.</title>
        <authorList>
            <consortium name="US DOE Joint Genome Institute"/>
            <person name="Copeland A."/>
            <person name="Lucas S."/>
            <person name="Lapidus A."/>
            <person name="Barry K."/>
            <person name="Glavina del Rio T."/>
            <person name="Dalin E."/>
            <person name="Tice H."/>
            <person name="Pitluck S."/>
            <person name="Bruce D."/>
            <person name="Goodwin L."/>
            <person name="Chertkov O."/>
            <person name="Brettin T."/>
            <person name="Detter J.C."/>
            <person name="Han C."/>
            <person name="Kuske C.R."/>
            <person name="Schmutz J."/>
            <person name="Larimer F."/>
            <person name="Land M."/>
            <person name="Hauser L."/>
            <person name="Kyrpides N."/>
            <person name="Kim E."/>
            <person name="McCarthy J.K."/>
            <person name="Richardson P."/>
        </authorList>
    </citation>
    <scope>NUCLEOTIDE SEQUENCE [LARGE SCALE GENOMIC DNA]</scope>
    <source>
        <strain evidence="6 7">GB-1</strain>
    </source>
</reference>
<dbReference type="eggNOG" id="COG0583">
    <property type="taxonomic scope" value="Bacteria"/>
</dbReference>
<dbReference type="InterPro" id="IPR005119">
    <property type="entry name" value="LysR_subst-bd"/>
</dbReference>
<dbReference type="Gene3D" id="1.10.10.10">
    <property type="entry name" value="Winged helix-like DNA-binding domain superfamily/Winged helix DNA-binding domain"/>
    <property type="match status" value="1"/>
</dbReference>
<evidence type="ECO:0000313" key="6">
    <source>
        <dbReference type="EMBL" id="ABY98138.1"/>
    </source>
</evidence>
<dbReference type="Gene3D" id="3.40.190.290">
    <property type="match status" value="1"/>
</dbReference>
<keyword evidence="2" id="KW-0805">Transcription regulation</keyword>
<accession>B0KNL5</accession>
<dbReference type="Proteomes" id="UP000002157">
    <property type="component" value="Chromosome"/>
</dbReference>
<dbReference type="GO" id="GO:0005829">
    <property type="term" value="C:cytosol"/>
    <property type="evidence" value="ECO:0007669"/>
    <property type="project" value="TreeGrafter"/>
</dbReference>
<keyword evidence="4" id="KW-0804">Transcription</keyword>
<dbReference type="PANTHER" id="PTHR30419:SF2">
    <property type="entry name" value="LYSR FAMILY TRANSCRIPTIONAL REGULATOR"/>
    <property type="match status" value="1"/>
</dbReference>
<organism evidence="6 7">
    <name type="scientific">Pseudomonas putida (strain GB-1)</name>
    <dbReference type="NCBI Taxonomy" id="76869"/>
    <lineage>
        <taxon>Bacteria</taxon>
        <taxon>Pseudomonadati</taxon>
        <taxon>Pseudomonadota</taxon>
        <taxon>Gammaproteobacteria</taxon>
        <taxon>Pseudomonadales</taxon>
        <taxon>Pseudomonadaceae</taxon>
        <taxon>Pseudomonas</taxon>
    </lineage>
</organism>
<dbReference type="SUPFAM" id="SSF46785">
    <property type="entry name" value="Winged helix' DNA-binding domain"/>
    <property type="match status" value="1"/>
</dbReference>
<dbReference type="SUPFAM" id="SSF53850">
    <property type="entry name" value="Periplasmic binding protein-like II"/>
    <property type="match status" value="1"/>
</dbReference>
<dbReference type="KEGG" id="ppg:PputGB1_2237"/>
<dbReference type="Pfam" id="PF00126">
    <property type="entry name" value="HTH_1"/>
    <property type="match status" value="1"/>
</dbReference>
<dbReference type="HOGENOM" id="CLU_039613_6_0_6"/>
<name>B0KNL5_PSEPG</name>
<gene>
    <name evidence="6" type="ordered locus">PputGB1_2237</name>
</gene>
<sequence>MQFDLTDLRLLLAIAATGSLSKAAATFPVAVSAASNRLRLLEERCGLVLFTRKADGMQLTPSGRLVLEGARSVLGEAQKLQETLQQLSGEHRTTLRLAASTVSNSTLLPAVLGPFLADYPEVDLQLMEHKSVDVLRVVVANECEIGVYDGILPSEGVVSLPFRTERLVMLVPADHPLAGREQLRLVDALGYAFICLPGGRPMQRFVEELAMNLAMPLKVRVRAPSFEAIAQLVAQRAGVAMLPETAAVRAEQELPVRRVALAESWATLELRLCFRDWERLSSHGRQLVSYLSGQRLTAPGPGEYRSPAPDHRA</sequence>
<dbReference type="InterPro" id="IPR036390">
    <property type="entry name" value="WH_DNA-bd_sf"/>
</dbReference>
<feature type="domain" description="HTH lysR-type" evidence="5">
    <location>
        <begin position="3"/>
        <end position="60"/>
    </location>
</feature>
<evidence type="ECO:0000256" key="1">
    <source>
        <dbReference type="ARBA" id="ARBA00009437"/>
    </source>
</evidence>
<dbReference type="PROSITE" id="PS50931">
    <property type="entry name" value="HTH_LYSR"/>
    <property type="match status" value="1"/>
</dbReference>
<dbReference type="GO" id="GO:0003700">
    <property type="term" value="F:DNA-binding transcription factor activity"/>
    <property type="evidence" value="ECO:0007669"/>
    <property type="project" value="InterPro"/>
</dbReference>
<evidence type="ECO:0000256" key="3">
    <source>
        <dbReference type="ARBA" id="ARBA00023125"/>
    </source>
</evidence>
<evidence type="ECO:0000313" key="7">
    <source>
        <dbReference type="Proteomes" id="UP000002157"/>
    </source>
</evidence>
<evidence type="ECO:0000259" key="5">
    <source>
        <dbReference type="PROSITE" id="PS50931"/>
    </source>
</evidence>
<dbReference type="InterPro" id="IPR036388">
    <property type="entry name" value="WH-like_DNA-bd_sf"/>
</dbReference>
<comment type="similarity">
    <text evidence="1">Belongs to the LysR transcriptional regulatory family.</text>
</comment>
<evidence type="ECO:0000256" key="2">
    <source>
        <dbReference type="ARBA" id="ARBA00023015"/>
    </source>
</evidence>
<dbReference type="AlphaFoldDB" id="B0KNL5"/>
<dbReference type="InterPro" id="IPR000847">
    <property type="entry name" value="LysR_HTH_N"/>
</dbReference>
<dbReference type="PANTHER" id="PTHR30419">
    <property type="entry name" value="HTH-TYPE TRANSCRIPTIONAL REGULATOR YBHD"/>
    <property type="match status" value="1"/>
</dbReference>
<dbReference type="EMBL" id="CP000926">
    <property type="protein sequence ID" value="ABY98138.1"/>
    <property type="molecule type" value="Genomic_DNA"/>
</dbReference>
<keyword evidence="3" id="KW-0238">DNA-binding</keyword>
<dbReference type="Pfam" id="PF03466">
    <property type="entry name" value="LysR_substrate"/>
    <property type="match status" value="1"/>
</dbReference>
<dbReference type="RefSeq" id="WP_012271886.1">
    <property type="nucleotide sequence ID" value="NC_010322.1"/>
</dbReference>
<proteinExistence type="inferred from homology"/>
<protein>
    <submittedName>
        <fullName evidence="6">Transcriptional regulator, LysR family</fullName>
    </submittedName>
</protein>
<dbReference type="GO" id="GO:0003677">
    <property type="term" value="F:DNA binding"/>
    <property type="evidence" value="ECO:0007669"/>
    <property type="project" value="UniProtKB-KW"/>
</dbReference>
<evidence type="ECO:0000256" key="4">
    <source>
        <dbReference type="ARBA" id="ARBA00023163"/>
    </source>
</evidence>
<dbReference type="InterPro" id="IPR050950">
    <property type="entry name" value="HTH-type_LysR_regulators"/>
</dbReference>